<dbReference type="FunFam" id="3.40.50.970:FF:000001">
    <property type="entry name" value="Pyruvate dehydrogenase E1 beta subunit"/>
    <property type="match status" value="1"/>
</dbReference>
<dbReference type="OrthoDB" id="8732661at2"/>
<dbReference type="InterPro" id="IPR009014">
    <property type="entry name" value="Transketo_C/PFOR_II"/>
</dbReference>
<proteinExistence type="predicted"/>
<dbReference type="InterPro" id="IPR005475">
    <property type="entry name" value="Transketolase-like_Pyr-bd"/>
</dbReference>
<name>A0A0M2NBV4_9FIRM</name>
<dbReference type="STRING" id="270498.CHK_2758"/>
<keyword evidence="3" id="KW-0786">Thiamine pyrophosphate</keyword>
<keyword evidence="6" id="KW-1185">Reference proteome</keyword>
<dbReference type="NCBIfam" id="NF006667">
    <property type="entry name" value="PRK09212.1"/>
    <property type="match status" value="1"/>
</dbReference>
<dbReference type="Gene3D" id="3.40.50.970">
    <property type="match status" value="1"/>
</dbReference>
<dbReference type="SUPFAM" id="SSF52922">
    <property type="entry name" value="TK C-terminal domain-like"/>
    <property type="match status" value="1"/>
</dbReference>
<protein>
    <submittedName>
        <fullName evidence="5">Acetoin dehydrogenase E1 component beta-subunit</fullName>
        <ecNumber evidence="5">1.2.4.-</ecNumber>
    </submittedName>
</protein>
<evidence type="ECO:0000313" key="5">
    <source>
        <dbReference type="EMBL" id="KKI49738.1"/>
    </source>
</evidence>
<dbReference type="PANTHER" id="PTHR43257">
    <property type="entry name" value="PYRUVATE DEHYDROGENASE E1 COMPONENT BETA SUBUNIT"/>
    <property type="match status" value="1"/>
</dbReference>
<dbReference type="SUPFAM" id="SSF52518">
    <property type="entry name" value="Thiamin diphosphate-binding fold (THDP-binding)"/>
    <property type="match status" value="1"/>
</dbReference>
<dbReference type="AlphaFoldDB" id="A0A0M2NBV4"/>
<dbReference type="Gene3D" id="3.40.50.920">
    <property type="match status" value="1"/>
</dbReference>
<reference evidence="5 6" key="1">
    <citation type="submission" date="2015-04" db="EMBL/GenBank/DDBJ databases">
        <title>Draft genome sequence of bacteremic isolate Catabacter hongkongensis type strain HKU16T.</title>
        <authorList>
            <person name="Lau S.K."/>
            <person name="Teng J.L."/>
            <person name="Huang Y."/>
            <person name="Curreem S.O."/>
            <person name="Tsui S.K."/>
            <person name="Woo P.C."/>
        </authorList>
    </citation>
    <scope>NUCLEOTIDE SEQUENCE [LARGE SCALE GENOMIC DNA]</scope>
    <source>
        <strain evidence="5 6">HKU16</strain>
    </source>
</reference>
<dbReference type="GO" id="GO:0016491">
    <property type="term" value="F:oxidoreductase activity"/>
    <property type="evidence" value="ECO:0007669"/>
    <property type="project" value="UniProtKB-KW"/>
</dbReference>
<dbReference type="Pfam" id="PF02780">
    <property type="entry name" value="Transketolase_C"/>
    <property type="match status" value="1"/>
</dbReference>
<dbReference type="Proteomes" id="UP000034076">
    <property type="component" value="Unassembled WGS sequence"/>
</dbReference>
<dbReference type="EMBL" id="LAYJ01000123">
    <property type="protein sequence ID" value="KKI49738.1"/>
    <property type="molecule type" value="Genomic_DNA"/>
</dbReference>
<gene>
    <name evidence="5" type="ORF">CHK_2758</name>
</gene>
<dbReference type="FunFam" id="3.40.50.920:FF:000001">
    <property type="entry name" value="Pyruvate dehydrogenase E1 beta subunit"/>
    <property type="match status" value="1"/>
</dbReference>
<feature type="domain" description="Transketolase-like pyrimidine-binding" evidence="4">
    <location>
        <begin position="4"/>
        <end position="179"/>
    </location>
</feature>
<dbReference type="RefSeq" id="WP_046444555.1">
    <property type="nucleotide sequence ID" value="NZ_CAUERS010000002.1"/>
</dbReference>
<organism evidence="5 6">
    <name type="scientific">Christensenella hongkongensis</name>
    <dbReference type="NCBI Taxonomy" id="270498"/>
    <lineage>
        <taxon>Bacteria</taxon>
        <taxon>Bacillati</taxon>
        <taxon>Bacillota</taxon>
        <taxon>Clostridia</taxon>
        <taxon>Christensenellales</taxon>
        <taxon>Christensenellaceae</taxon>
        <taxon>Christensenella</taxon>
    </lineage>
</organism>
<evidence type="ECO:0000256" key="3">
    <source>
        <dbReference type="ARBA" id="ARBA00023052"/>
    </source>
</evidence>
<sequence length="325" mass="34994">MAVITVKQAIADALREELRRDEKVFLIGEDIGLYGGGFGVTSGLIEEFGESRVMDTPISEEGYTGIAVGAAMMGYRPVVEYIFSDFIMQAMDPIVNQAAKMRYMLGGQVTVPIVFRMPAGAGTGAAAQHSQSIEAWFCHVPGLQVVAPGTPCDAKGLLKSAIRSNTPVLFFEHKLGYHTMGEVPEEEYTIPIGKADVKREGNDLTIISYSHMLQKALEAAEMLEKDGVNAQVLDLRTLSPLDTQAIIDNAKKTGRVLITHEATAECGVGAEVLSVICESDACLSLKKPVKRLGGKAMPVSFTKTIEQAAVPQTEAVYEAAKELLQ</sequence>
<evidence type="ECO:0000313" key="6">
    <source>
        <dbReference type="Proteomes" id="UP000034076"/>
    </source>
</evidence>
<dbReference type="Pfam" id="PF02779">
    <property type="entry name" value="Transket_pyr"/>
    <property type="match status" value="1"/>
</dbReference>
<dbReference type="EC" id="1.2.4.-" evidence="5"/>
<evidence type="ECO:0000256" key="1">
    <source>
        <dbReference type="ARBA" id="ARBA00001964"/>
    </source>
</evidence>
<dbReference type="InterPro" id="IPR033248">
    <property type="entry name" value="Transketolase_C"/>
</dbReference>
<comment type="caution">
    <text evidence="5">The sequence shown here is derived from an EMBL/GenBank/DDBJ whole genome shotgun (WGS) entry which is preliminary data.</text>
</comment>
<dbReference type="SMART" id="SM00861">
    <property type="entry name" value="Transket_pyr"/>
    <property type="match status" value="1"/>
</dbReference>
<keyword evidence="2 5" id="KW-0560">Oxidoreductase</keyword>
<accession>A0A0M2NBV4</accession>
<dbReference type="InterPro" id="IPR029061">
    <property type="entry name" value="THDP-binding"/>
</dbReference>
<dbReference type="PATRIC" id="fig|270498.16.peg.2299"/>
<comment type="cofactor">
    <cofactor evidence="1">
        <name>thiamine diphosphate</name>
        <dbReference type="ChEBI" id="CHEBI:58937"/>
    </cofactor>
</comment>
<evidence type="ECO:0000259" key="4">
    <source>
        <dbReference type="SMART" id="SM00861"/>
    </source>
</evidence>
<dbReference type="CDD" id="cd07036">
    <property type="entry name" value="TPP_PYR_E1-PDHc-beta_like"/>
    <property type="match status" value="1"/>
</dbReference>
<evidence type="ECO:0000256" key="2">
    <source>
        <dbReference type="ARBA" id="ARBA00023002"/>
    </source>
</evidence>
<dbReference type="PANTHER" id="PTHR43257:SF2">
    <property type="entry name" value="PYRUVATE DEHYDROGENASE E1 COMPONENT SUBUNIT BETA"/>
    <property type="match status" value="1"/>
</dbReference>